<dbReference type="PANTHER" id="PTHR44943:SF8">
    <property type="entry name" value="TPR REPEAT-CONTAINING PROTEIN MJ0263"/>
    <property type="match status" value="1"/>
</dbReference>
<dbReference type="Pfam" id="PF13432">
    <property type="entry name" value="TPR_16"/>
    <property type="match status" value="3"/>
</dbReference>
<feature type="transmembrane region" description="Helical" evidence="4">
    <location>
        <begin position="244"/>
        <end position="263"/>
    </location>
</feature>
<dbReference type="InterPro" id="IPR013105">
    <property type="entry name" value="TPR_2"/>
</dbReference>
<feature type="transmembrane region" description="Helical" evidence="4">
    <location>
        <begin position="380"/>
        <end position="398"/>
    </location>
</feature>
<feature type="transmembrane region" description="Helical" evidence="4">
    <location>
        <begin position="324"/>
        <end position="342"/>
    </location>
</feature>
<dbReference type="Gene3D" id="1.25.40.10">
    <property type="entry name" value="Tetratricopeptide repeat domain"/>
    <property type="match status" value="2"/>
</dbReference>
<sequence>MEQANWPDRILLLLRQGRAAQAEQELRRILRQEPNDALAHAWLGMALLDLGQLPEGQEHIEIAIGLAPEFDFAYYLLSLAHQRQHRLSEAQEAIEEALRLDPTDPNYHHTLGLIRFQRGQWEGALRAAEMGLAYDPEHVDCLGLRGRCLARLGRAQDAEASLQTALRHDPDDAGTHADAGWVALEAGRHRQALEHFRDALRRQPTSNYAREGLVESLKAQYWLYRAFLRFTVWTEKLGGGTRRLLFIGLYVLVRFVPVLLPVYLPLVFMSWFADPMFNGLLLLNPYGRHALSEPQKRQALAFLGVLLGATALLTTATFTSLPGLGILGGSLLASLFPLTVALRPHATRRARTWAIVAATLLLVLGVAGTGASFLLPEAGIEKGLVGLLFIIWLVYLWSTALS</sequence>
<dbReference type="Proteomes" id="UP000532746">
    <property type="component" value="Unassembled WGS sequence"/>
</dbReference>
<reference evidence="5 6" key="1">
    <citation type="submission" date="2020-08" db="EMBL/GenBank/DDBJ databases">
        <title>Genomic Encyclopedia of Type Strains, Phase IV (KMG-IV): sequencing the most valuable type-strain genomes for metagenomic binning, comparative biology and taxonomic classification.</title>
        <authorList>
            <person name="Goeker M."/>
        </authorList>
    </citation>
    <scope>NUCLEOTIDE SEQUENCE [LARGE SCALE GENOMIC DNA]</scope>
    <source>
        <strain evidence="5 6">DSM 26718</strain>
    </source>
</reference>
<evidence type="ECO:0000256" key="1">
    <source>
        <dbReference type="ARBA" id="ARBA00022737"/>
    </source>
</evidence>
<gene>
    <name evidence="5" type="ORF">HNQ93_003324</name>
</gene>
<dbReference type="PROSITE" id="PS50005">
    <property type="entry name" value="TPR"/>
    <property type="match status" value="2"/>
</dbReference>
<feature type="repeat" description="TPR" evidence="3">
    <location>
        <begin position="173"/>
        <end position="206"/>
    </location>
</feature>
<evidence type="ECO:0000256" key="3">
    <source>
        <dbReference type="PROSITE-ProRule" id="PRU00339"/>
    </source>
</evidence>
<evidence type="ECO:0000313" key="6">
    <source>
        <dbReference type="Proteomes" id="UP000532746"/>
    </source>
</evidence>
<keyword evidence="1" id="KW-0677">Repeat</keyword>
<dbReference type="InterPro" id="IPR019734">
    <property type="entry name" value="TPR_rpt"/>
</dbReference>
<feature type="repeat" description="TPR" evidence="3">
    <location>
        <begin position="71"/>
        <end position="104"/>
    </location>
</feature>
<dbReference type="PANTHER" id="PTHR44943">
    <property type="entry name" value="CELLULOSE SYNTHASE OPERON PROTEIN C"/>
    <property type="match status" value="1"/>
</dbReference>
<comment type="caution">
    <text evidence="5">The sequence shown here is derived from an EMBL/GenBank/DDBJ whole genome shotgun (WGS) entry which is preliminary data.</text>
</comment>
<organism evidence="5 6">
    <name type="scientific">Hymenobacter luteus</name>
    <dbReference type="NCBI Taxonomy" id="1411122"/>
    <lineage>
        <taxon>Bacteria</taxon>
        <taxon>Pseudomonadati</taxon>
        <taxon>Bacteroidota</taxon>
        <taxon>Cytophagia</taxon>
        <taxon>Cytophagales</taxon>
        <taxon>Hymenobacteraceae</taxon>
        <taxon>Hymenobacter</taxon>
    </lineage>
</organism>
<dbReference type="RefSeq" id="WP_183404535.1">
    <property type="nucleotide sequence ID" value="NZ_JACHGG010000005.1"/>
</dbReference>
<keyword evidence="6" id="KW-1185">Reference proteome</keyword>
<protein>
    <submittedName>
        <fullName evidence="5">Tfp pilus assembly protein PilF</fullName>
    </submittedName>
</protein>
<name>A0A7W9T3X2_9BACT</name>
<dbReference type="AlphaFoldDB" id="A0A7W9T3X2"/>
<dbReference type="EMBL" id="JACHGG010000005">
    <property type="protein sequence ID" value="MBB6060450.1"/>
    <property type="molecule type" value="Genomic_DNA"/>
</dbReference>
<dbReference type="Pfam" id="PF07719">
    <property type="entry name" value="TPR_2"/>
    <property type="match status" value="1"/>
</dbReference>
<keyword evidence="4" id="KW-0472">Membrane</keyword>
<dbReference type="InterPro" id="IPR051685">
    <property type="entry name" value="Ycf3/AcsC/BcsC/TPR_MFPF"/>
</dbReference>
<dbReference type="InterPro" id="IPR011990">
    <property type="entry name" value="TPR-like_helical_dom_sf"/>
</dbReference>
<dbReference type="SUPFAM" id="SSF48452">
    <property type="entry name" value="TPR-like"/>
    <property type="match status" value="1"/>
</dbReference>
<proteinExistence type="predicted"/>
<evidence type="ECO:0000256" key="2">
    <source>
        <dbReference type="ARBA" id="ARBA00022803"/>
    </source>
</evidence>
<keyword evidence="4" id="KW-0812">Transmembrane</keyword>
<keyword evidence="4" id="KW-1133">Transmembrane helix</keyword>
<accession>A0A7W9T3X2</accession>
<keyword evidence="2 3" id="KW-0802">TPR repeat</keyword>
<evidence type="ECO:0000256" key="4">
    <source>
        <dbReference type="SAM" id="Phobius"/>
    </source>
</evidence>
<dbReference type="SMART" id="SM00028">
    <property type="entry name" value="TPR"/>
    <property type="match status" value="5"/>
</dbReference>
<feature type="transmembrane region" description="Helical" evidence="4">
    <location>
        <begin position="354"/>
        <end position="374"/>
    </location>
</feature>
<evidence type="ECO:0000313" key="5">
    <source>
        <dbReference type="EMBL" id="MBB6060450.1"/>
    </source>
</evidence>